<protein>
    <submittedName>
        <fullName evidence="6">NAD-dependent epimerase/dehydratase family protein</fullName>
    </submittedName>
</protein>
<accession>A0ABD5QM77</accession>
<gene>
    <name evidence="6" type="ORF">ACFPJA_00880</name>
</gene>
<feature type="region of interest" description="Disordered" evidence="4">
    <location>
        <begin position="264"/>
        <end position="284"/>
    </location>
</feature>
<keyword evidence="2" id="KW-0560">Oxidoreductase</keyword>
<dbReference type="Gene3D" id="3.40.50.720">
    <property type="entry name" value="NAD(P)-binding Rossmann-like Domain"/>
    <property type="match status" value="1"/>
</dbReference>
<dbReference type="RefSeq" id="WP_122104032.1">
    <property type="nucleotide sequence ID" value="NZ_JBHSKV010000001.1"/>
</dbReference>
<evidence type="ECO:0000313" key="6">
    <source>
        <dbReference type="EMBL" id="MFC5133284.1"/>
    </source>
</evidence>
<evidence type="ECO:0000313" key="7">
    <source>
        <dbReference type="Proteomes" id="UP001596145"/>
    </source>
</evidence>
<sequence length="284" mass="31375">MDVLVTGAGGRVGTAITDHLSDDGYDFTLLDVTEVDGPGESVVADVRDYEAIRPSFEGQDAVVHLALIREGDEFGADSRGVGWSADLRSNLEGINNVYEAAIDAGVESVLFASSNHAVGMVEVRNSPAVYHDEGIVAGHDEPHRPDSRYGLSKSYGEDLGRLAAEAHGIRFYGLRIGAVRAPRYDHPYGDAERGVDAGRWERGSDAYEEQVARMKGLWQSRRDLAHLVECCLQDDTVEWDHFYGVSANDRRWLDDLQYARETIGYDPRDDGEEWSEPPEPSESE</sequence>
<dbReference type="InterPro" id="IPR001509">
    <property type="entry name" value="Epimerase_deHydtase"/>
</dbReference>
<dbReference type="GO" id="GO:0016491">
    <property type="term" value="F:oxidoreductase activity"/>
    <property type="evidence" value="ECO:0007669"/>
    <property type="project" value="UniProtKB-KW"/>
</dbReference>
<keyword evidence="3" id="KW-0520">NAD</keyword>
<name>A0ABD5QM77_9EURY</name>
<dbReference type="AlphaFoldDB" id="A0ABD5QM77"/>
<reference evidence="6 7" key="1">
    <citation type="journal article" date="2019" name="Int. J. Syst. Evol. Microbiol.">
        <title>The Global Catalogue of Microorganisms (GCM) 10K type strain sequencing project: providing services to taxonomists for standard genome sequencing and annotation.</title>
        <authorList>
            <consortium name="The Broad Institute Genomics Platform"/>
            <consortium name="The Broad Institute Genome Sequencing Center for Infectious Disease"/>
            <person name="Wu L."/>
            <person name="Ma J."/>
        </authorList>
    </citation>
    <scope>NUCLEOTIDE SEQUENCE [LARGE SCALE GENOMIC DNA]</scope>
    <source>
        <strain evidence="6 7">CGMCC 1.16026</strain>
    </source>
</reference>
<evidence type="ECO:0000256" key="2">
    <source>
        <dbReference type="ARBA" id="ARBA00023002"/>
    </source>
</evidence>
<dbReference type="EMBL" id="JBHSKV010000001">
    <property type="protein sequence ID" value="MFC5133284.1"/>
    <property type="molecule type" value="Genomic_DNA"/>
</dbReference>
<comment type="caution">
    <text evidence="6">The sequence shown here is derived from an EMBL/GenBank/DDBJ whole genome shotgun (WGS) entry which is preliminary data.</text>
</comment>
<comment type="similarity">
    <text evidence="1">Belongs to the NAD(P)-dependent epimerase/dehydratase family.</text>
</comment>
<evidence type="ECO:0000256" key="4">
    <source>
        <dbReference type="SAM" id="MobiDB-lite"/>
    </source>
</evidence>
<evidence type="ECO:0000256" key="3">
    <source>
        <dbReference type="ARBA" id="ARBA00023027"/>
    </source>
</evidence>
<evidence type="ECO:0000259" key="5">
    <source>
        <dbReference type="Pfam" id="PF01370"/>
    </source>
</evidence>
<dbReference type="PANTHER" id="PTHR43103">
    <property type="entry name" value="NUCLEOSIDE-DIPHOSPHATE-SUGAR EPIMERASE"/>
    <property type="match status" value="1"/>
</dbReference>
<dbReference type="SUPFAM" id="SSF51735">
    <property type="entry name" value="NAD(P)-binding Rossmann-fold domains"/>
    <property type="match status" value="1"/>
</dbReference>
<dbReference type="Pfam" id="PF01370">
    <property type="entry name" value="Epimerase"/>
    <property type="match status" value="1"/>
</dbReference>
<dbReference type="InterPro" id="IPR036291">
    <property type="entry name" value="NAD(P)-bd_dom_sf"/>
</dbReference>
<evidence type="ECO:0000256" key="1">
    <source>
        <dbReference type="ARBA" id="ARBA00007637"/>
    </source>
</evidence>
<keyword evidence="7" id="KW-1185">Reference proteome</keyword>
<feature type="compositionally biased region" description="Acidic residues" evidence="4">
    <location>
        <begin position="269"/>
        <end position="284"/>
    </location>
</feature>
<proteinExistence type="inferred from homology"/>
<dbReference type="Proteomes" id="UP001596145">
    <property type="component" value="Unassembled WGS sequence"/>
</dbReference>
<dbReference type="PANTHER" id="PTHR43103:SF5">
    <property type="entry name" value="4-EPIMERASE, PUTATIVE (AFU_ORTHOLOGUE AFUA_7G00360)-RELATED"/>
    <property type="match status" value="1"/>
</dbReference>
<feature type="domain" description="NAD-dependent epimerase/dehydratase" evidence="5">
    <location>
        <begin position="3"/>
        <end position="186"/>
    </location>
</feature>
<organism evidence="6 7">
    <name type="scientific">Halorubrum glutamatedens</name>
    <dbReference type="NCBI Taxonomy" id="2707018"/>
    <lineage>
        <taxon>Archaea</taxon>
        <taxon>Methanobacteriati</taxon>
        <taxon>Methanobacteriota</taxon>
        <taxon>Stenosarchaea group</taxon>
        <taxon>Halobacteria</taxon>
        <taxon>Halobacteriales</taxon>
        <taxon>Haloferacaceae</taxon>
        <taxon>Halorubrum</taxon>
    </lineage>
</organism>